<comment type="similarity">
    <text evidence="1">Belongs to the sigma-70 factor family. ECF subfamily.</text>
</comment>
<dbReference type="InterPro" id="IPR013249">
    <property type="entry name" value="RNA_pol_sigma70_r4_t2"/>
</dbReference>
<keyword evidence="3" id="KW-0731">Sigma factor</keyword>
<dbReference type="InterPro" id="IPR039425">
    <property type="entry name" value="RNA_pol_sigma-70-like"/>
</dbReference>
<dbReference type="PANTHER" id="PTHR43133">
    <property type="entry name" value="RNA POLYMERASE ECF-TYPE SIGMA FACTO"/>
    <property type="match status" value="1"/>
</dbReference>
<dbReference type="NCBIfam" id="TIGR02937">
    <property type="entry name" value="sigma70-ECF"/>
    <property type="match status" value="1"/>
</dbReference>
<evidence type="ECO:0000256" key="1">
    <source>
        <dbReference type="ARBA" id="ARBA00010641"/>
    </source>
</evidence>
<dbReference type="InterPro" id="IPR013325">
    <property type="entry name" value="RNA_pol_sigma_r2"/>
</dbReference>
<reference evidence="7" key="1">
    <citation type="submission" date="2021-06" db="EMBL/GenBank/DDBJ databases">
        <title>44 bacteria genomes isolated from Dapeng, Shenzhen.</title>
        <authorList>
            <person name="Zheng W."/>
            <person name="Yu S."/>
            <person name="Huang Y."/>
        </authorList>
    </citation>
    <scope>NUCLEOTIDE SEQUENCE</scope>
    <source>
        <strain evidence="7">DP5N28-2</strain>
    </source>
</reference>
<keyword evidence="8" id="KW-1185">Reference proteome</keyword>
<evidence type="ECO:0000256" key="3">
    <source>
        <dbReference type="ARBA" id="ARBA00023082"/>
    </source>
</evidence>
<feature type="domain" description="RNA polymerase sigma factor 70 region 4 type 2" evidence="6">
    <location>
        <begin position="101"/>
        <end position="152"/>
    </location>
</feature>
<dbReference type="GO" id="GO:0006352">
    <property type="term" value="P:DNA-templated transcription initiation"/>
    <property type="evidence" value="ECO:0007669"/>
    <property type="project" value="InterPro"/>
</dbReference>
<dbReference type="PANTHER" id="PTHR43133:SF46">
    <property type="entry name" value="RNA POLYMERASE SIGMA-70 FACTOR ECF SUBFAMILY"/>
    <property type="match status" value="1"/>
</dbReference>
<dbReference type="Gene3D" id="1.10.1740.10">
    <property type="match status" value="1"/>
</dbReference>
<dbReference type="Pfam" id="PF08281">
    <property type="entry name" value="Sigma70_r4_2"/>
    <property type="match status" value="1"/>
</dbReference>
<feature type="domain" description="RNA polymerase sigma-70 region 2" evidence="5">
    <location>
        <begin position="4"/>
        <end position="71"/>
    </location>
</feature>
<evidence type="ECO:0000259" key="6">
    <source>
        <dbReference type="Pfam" id="PF08281"/>
    </source>
</evidence>
<name>A0A953HPB5_9BACT</name>
<comment type="caution">
    <text evidence="7">The sequence shown here is derived from an EMBL/GenBank/DDBJ whole genome shotgun (WGS) entry which is preliminary data.</text>
</comment>
<evidence type="ECO:0000313" key="7">
    <source>
        <dbReference type="EMBL" id="MBY5958774.1"/>
    </source>
</evidence>
<dbReference type="SUPFAM" id="SSF88946">
    <property type="entry name" value="Sigma2 domain of RNA polymerase sigma factors"/>
    <property type="match status" value="1"/>
</dbReference>
<dbReference type="EMBL" id="JAHVHU010000010">
    <property type="protein sequence ID" value="MBY5958774.1"/>
    <property type="molecule type" value="Genomic_DNA"/>
</dbReference>
<evidence type="ECO:0000256" key="4">
    <source>
        <dbReference type="ARBA" id="ARBA00023163"/>
    </source>
</evidence>
<dbReference type="InterPro" id="IPR036388">
    <property type="entry name" value="WH-like_DNA-bd_sf"/>
</dbReference>
<dbReference type="AlphaFoldDB" id="A0A953HPB5"/>
<dbReference type="GO" id="GO:0003677">
    <property type="term" value="F:DNA binding"/>
    <property type="evidence" value="ECO:0007669"/>
    <property type="project" value="InterPro"/>
</dbReference>
<dbReference type="InterPro" id="IPR007627">
    <property type="entry name" value="RNA_pol_sigma70_r2"/>
</dbReference>
<keyword evidence="4" id="KW-0804">Transcription</keyword>
<dbReference type="InterPro" id="IPR013324">
    <property type="entry name" value="RNA_pol_sigma_r3/r4-like"/>
</dbReference>
<dbReference type="Gene3D" id="1.10.10.10">
    <property type="entry name" value="Winged helix-like DNA-binding domain superfamily/Winged helix DNA-binding domain"/>
    <property type="match status" value="1"/>
</dbReference>
<proteinExistence type="inferred from homology"/>
<evidence type="ECO:0000259" key="5">
    <source>
        <dbReference type="Pfam" id="PF04542"/>
    </source>
</evidence>
<accession>A0A953HPB5</accession>
<dbReference type="SUPFAM" id="SSF88659">
    <property type="entry name" value="Sigma3 and sigma4 domains of RNA polymerase sigma factors"/>
    <property type="match status" value="1"/>
</dbReference>
<dbReference type="RefSeq" id="WP_222580313.1">
    <property type="nucleotide sequence ID" value="NZ_JAHVHU010000010.1"/>
</dbReference>
<dbReference type="Proteomes" id="UP000753961">
    <property type="component" value="Unassembled WGS sequence"/>
</dbReference>
<dbReference type="Pfam" id="PF04542">
    <property type="entry name" value="Sigma70_r2"/>
    <property type="match status" value="1"/>
</dbReference>
<sequence>MEELVQQYRNRIYGFLLKYVKIPEQAEDLTQDVLIKLWKNRNRILSMEDQEAYILAVTRNQVRDHFKKMTREESYLQEVILHMPTQNSNEYAIIQRHELQESIQSVVAELPQRQQEVYKLFYDKGKSLKEIAIELNISPYTAKNHRAQALKFIRSRINPEAFLTGAMIIFLLLG</sequence>
<evidence type="ECO:0000256" key="2">
    <source>
        <dbReference type="ARBA" id="ARBA00023015"/>
    </source>
</evidence>
<protein>
    <submittedName>
        <fullName evidence="7">Sigma-70 family RNA polymerase sigma factor</fullName>
    </submittedName>
</protein>
<evidence type="ECO:0000313" key="8">
    <source>
        <dbReference type="Proteomes" id="UP000753961"/>
    </source>
</evidence>
<dbReference type="InterPro" id="IPR014284">
    <property type="entry name" value="RNA_pol_sigma-70_dom"/>
</dbReference>
<keyword evidence="2" id="KW-0805">Transcription regulation</keyword>
<organism evidence="7 8">
    <name type="scientific">Membranihabitans marinus</name>
    <dbReference type="NCBI Taxonomy" id="1227546"/>
    <lineage>
        <taxon>Bacteria</taxon>
        <taxon>Pseudomonadati</taxon>
        <taxon>Bacteroidota</taxon>
        <taxon>Saprospiria</taxon>
        <taxon>Saprospirales</taxon>
        <taxon>Saprospiraceae</taxon>
        <taxon>Membranihabitans</taxon>
    </lineage>
</organism>
<gene>
    <name evidence="7" type="ORF">KUV50_11550</name>
</gene>
<dbReference type="GO" id="GO:0016987">
    <property type="term" value="F:sigma factor activity"/>
    <property type="evidence" value="ECO:0007669"/>
    <property type="project" value="UniProtKB-KW"/>
</dbReference>